<feature type="coiled-coil region" evidence="1">
    <location>
        <begin position="173"/>
        <end position="200"/>
    </location>
</feature>
<evidence type="ECO:0000256" key="1">
    <source>
        <dbReference type="SAM" id="Coils"/>
    </source>
</evidence>
<dbReference type="OrthoDB" id="10682601at2759"/>
<evidence type="ECO:0000256" key="2">
    <source>
        <dbReference type="SAM" id="MobiDB-lite"/>
    </source>
</evidence>
<feature type="region of interest" description="Disordered" evidence="2">
    <location>
        <begin position="822"/>
        <end position="870"/>
    </location>
</feature>
<feature type="compositionally biased region" description="Basic and acidic residues" evidence="2">
    <location>
        <begin position="247"/>
        <end position="261"/>
    </location>
</feature>
<reference evidence="3" key="1">
    <citation type="submission" date="2021-05" db="EMBL/GenBank/DDBJ databases">
        <title>The genome of the haptophyte Pavlova lutheri (Diacronema luteri, Pavlovales) - a model for lipid biosynthesis in eukaryotic algae.</title>
        <authorList>
            <person name="Hulatt C.J."/>
            <person name="Posewitz M.C."/>
        </authorList>
    </citation>
    <scope>NUCLEOTIDE SEQUENCE</scope>
    <source>
        <strain evidence="3">NIVA-4/92</strain>
    </source>
</reference>
<feature type="region of interest" description="Disordered" evidence="2">
    <location>
        <begin position="730"/>
        <end position="802"/>
    </location>
</feature>
<feature type="region of interest" description="Disordered" evidence="2">
    <location>
        <begin position="888"/>
        <end position="925"/>
    </location>
</feature>
<protein>
    <submittedName>
        <fullName evidence="3">Uncharacterized protein</fullName>
    </submittedName>
</protein>
<feature type="coiled-coil region" evidence="1">
    <location>
        <begin position="681"/>
        <end position="708"/>
    </location>
</feature>
<evidence type="ECO:0000313" key="4">
    <source>
        <dbReference type="Proteomes" id="UP000751190"/>
    </source>
</evidence>
<proteinExistence type="predicted"/>
<feature type="region of interest" description="Disordered" evidence="2">
    <location>
        <begin position="1"/>
        <end position="67"/>
    </location>
</feature>
<gene>
    <name evidence="3" type="ORF">KFE25_008997</name>
</gene>
<dbReference type="Proteomes" id="UP000751190">
    <property type="component" value="Unassembled WGS sequence"/>
</dbReference>
<feature type="compositionally biased region" description="Low complexity" evidence="2">
    <location>
        <begin position="264"/>
        <end position="283"/>
    </location>
</feature>
<name>A0A8J5XJV4_DIALT</name>
<feature type="compositionally biased region" description="Basic and acidic residues" evidence="2">
    <location>
        <begin position="342"/>
        <end position="368"/>
    </location>
</feature>
<feature type="compositionally biased region" description="Low complexity" evidence="2">
    <location>
        <begin position="236"/>
        <end position="245"/>
    </location>
</feature>
<feature type="compositionally biased region" description="Low complexity" evidence="2">
    <location>
        <begin position="788"/>
        <end position="798"/>
    </location>
</feature>
<feature type="compositionally biased region" description="Low complexity" evidence="2">
    <location>
        <begin position="763"/>
        <end position="778"/>
    </location>
</feature>
<keyword evidence="1" id="KW-0175">Coiled coil</keyword>
<evidence type="ECO:0000313" key="3">
    <source>
        <dbReference type="EMBL" id="KAG8470576.1"/>
    </source>
</evidence>
<accession>A0A8J5XJV4</accession>
<feature type="compositionally biased region" description="Polar residues" evidence="2">
    <location>
        <begin position="1"/>
        <end position="11"/>
    </location>
</feature>
<organism evidence="3 4">
    <name type="scientific">Diacronema lutheri</name>
    <name type="common">Unicellular marine alga</name>
    <name type="synonym">Monochrysis lutheri</name>
    <dbReference type="NCBI Taxonomy" id="2081491"/>
    <lineage>
        <taxon>Eukaryota</taxon>
        <taxon>Haptista</taxon>
        <taxon>Haptophyta</taxon>
        <taxon>Pavlovophyceae</taxon>
        <taxon>Pavlovales</taxon>
        <taxon>Pavlovaceae</taxon>
        <taxon>Diacronema</taxon>
    </lineage>
</organism>
<dbReference type="OMA" id="NECAPAM"/>
<feature type="coiled-coil region" evidence="1">
    <location>
        <begin position="507"/>
        <end position="566"/>
    </location>
</feature>
<feature type="compositionally biased region" description="Gly residues" evidence="2">
    <location>
        <begin position="904"/>
        <end position="914"/>
    </location>
</feature>
<dbReference type="AlphaFoldDB" id="A0A8J5XJV4"/>
<sequence>MSLRQTASALSGVSLARPAASSAPSCGPTSGEPLGRARTPRAISPSAGAHPPEGGWRPVGASSSTLPRTRIPAATGLRTPGSSWAVDGENPAAQHEGSALDAAIVRGRAAELGALLHGDEHALAGLLEGVRRSIEDSTAALERNLIRGRGAPCAPSDSGVEPGVPTGPAYSLLAEAGRRADAAEAKLRHARSDIAALSAELALARRHDNGAESSRSRRVSTLATLTGARARRESASIDSASDGGSPRSRETELSGRLRDQPGDSPRSSATSSPRARSSAIATAAGAAAEEAAKQAAVTAGRSETSAELAVQLAAAATALAESDKQLSALEEQLVDAEASAAEARDELERERDERAAEHARAVAARESRGTGMEEEDSLSELALARAARDEAVREVAHARADAAAAMAAERAAHEQADVRAEWARNAAEAAVASARALEALRAEGARDAAEAAAASARALEALRAEGARDAAEAAAASARALEALRAEGARDAAEAAVASARALEALRAEGARDAAEATVQLDSLEAEGARSVGAAAARIAERDSALAAQERELQAACAERDEALNRLRGLASDADGLRAHAAHGVRDAASARELATAKQRELRAENAARRCEVQTLAAEVRTLEAAADAADSALSTERKTAAELRLQLELAHGQADGARATAREQVHRERERAASEWHRTTAELRDTAERLARELSGARAELARTQEQRRAAWEHNEFLRKHLRQRARAHPATLASSLSHAERDWSPGSGEVENGPFVPQLSPPRARSRSPSAARSPLAPWPPENALGSRGAGSSRRSSPNECAPAMKDVMLLETSATFDAPHLLRTRQGETVRASGEPSSTEPAASAWDRGGEALPGPPRALPSSPAGWPASPYACALGACSARTVEPLPTEPRENGEAELGGASGGAGGKAGSGRLPPPSARMLRVAQERLASRGKAIAANTPMTAAAPSGAGARPAVAATEPRAGRADASAGNCA</sequence>
<feature type="compositionally biased region" description="Low complexity" evidence="2">
    <location>
        <begin position="939"/>
        <end position="962"/>
    </location>
</feature>
<feature type="region of interest" description="Disordered" evidence="2">
    <location>
        <begin position="337"/>
        <end position="376"/>
    </location>
</feature>
<feature type="compositionally biased region" description="Low complexity" evidence="2">
    <location>
        <begin position="14"/>
        <end position="25"/>
    </location>
</feature>
<comment type="caution">
    <text evidence="3">The sequence shown here is derived from an EMBL/GenBank/DDBJ whole genome shotgun (WGS) entry which is preliminary data.</text>
</comment>
<keyword evidence="4" id="KW-1185">Reference proteome</keyword>
<feature type="region of interest" description="Disordered" evidence="2">
    <location>
        <begin position="206"/>
        <end position="283"/>
    </location>
</feature>
<dbReference type="EMBL" id="JAGTXO010000001">
    <property type="protein sequence ID" value="KAG8470576.1"/>
    <property type="molecule type" value="Genomic_DNA"/>
</dbReference>
<feature type="region of interest" description="Disordered" evidence="2">
    <location>
        <begin position="937"/>
        <end position="978"/>
    </location>
</feature>